<keyword evidence="2" id="KW-0472">Membrane</keyword>
<gene>
    <name evidence="3" type="ORF">XENORESO_021607</name>
</gene>
<name>A0ABV0WBU8_9TELE</name>
<reference evidence="3 4" key="1">
    <citation type="submission" date="2021-06" db="EMBL/GenBank/DDBJ databases">
        <authorList>
            <person name="Palmer J.M."/>
        </authorList>
    </citation>
    <scope>NUCLEOTIDE SEQUENCE [LARGE SCALE GENOMIC DNA]</scope>
    <source>
        <strain evidence="3 4">XR_2019</strain>
        <tissue evidence="3">Muscle</tissue>
    </source>
</reference>
<keyword evidence="2" id="KW-1133">Transmembrane helix</keyword>
<evidence type="ECO:0000313" key="3">
    <source>
        <dbReference type="EMBL" id="MEQ2266926.1"/>
    </source>
</evidence>
<accession>A0ABV0WBU8</accession>
<organism evidence="3 4">
    <name type="scientific">Xenotaenia resolanae</name>
    <dbReference type="NCBI Taxonomy" id="208358"/>
    <lineage>
        <taxon>Eukaryota</taxon>
        <taxon>Metazoa</taxon>
        <taxon>Chordata</taxon>
        <taxon>Craniata</taxon>
        <taxon>Vertebrata</taxon>
        <taxon>Euteleostomi</taxon>
        <taxon>Actinopterygii</taxon>
        <taxon>Neopterygii</taxon>
        <taxon>Teleostei</taxon>
        <taxon>Neoteleostei</taxon>
        <taxon>Acanthomorphata</taxon>
        <taxon>Ovalentaria</taxon>
        <taxon>Atherinomorphae</taxon>
        <taxon>Cyprinodontiformes</taxon>
        <taxon>Goodeidae</taxon>
        <taxon>Xenotaenia</taxon>
    </lineage>
</organism>
<feature type="compositionally biased region" description="Acidic residues" evidence="1">
    <location>
        <begin position="196"/>
        <end position="205"/>
    </location>
</feature>
<evidence type="ECO:0000256" key="1">
    <source>
        <dbReference type="SAM" id="MobiDB-lite"/>
    </source>
</evidence>
<keyword evidence="2" id="KW-0812">Transmembrane</keyword>
<protein>
    <submittedName>
        <fullName evidence="3">Uncharacterized protein</fullName>
    </submittedName>
</protein>
<feature type="transmembrane region" description="Helical" evidence="2">
    <location>
        <begin position="12"/>
        <end position="30"/>
    </location>
</feature>
<feature type="region of interest" description="Disordered" evidence="1">
    <location>
        <begin position="73"/>
        <end position="211"/>
    </location>
</feature>
<feature type="compositionally biased region" description="Basic and acidic residues" evidence="1">
    <location>
        <begin position="122"/>
        <end position="133"/>
    </location>
</feature>
<evidence type="ECO:0000313" key="4">
    <source>
        <dbReference type="Proteomes" id="UP001444071"/>
    </source>
</evidence>
<feature type="compositionally biased region" description="Acidic residues" evidence="1">
    <location>
        <begin position="105"/>
        <end position="119"/>
    </location>
</feature>
<dbReference type="EMBL" id="JAHRIM010040961">
    <property type="protein sequence ID" value="MEQ2266926.1"/>
    <property type="molecule type" value="Genomic_DNA"/>
</dbReference>
<dbReference type="Proteomes" id="UP001444071">
    <property type="component" value="Unassembled WGS sequence"/>
</dbReference>
<sequence length="211" mass="23376">MQRKMSSSISMVLPLFIILIILIILLIFLYKKLNRDANGEYTIRRIVYKEGGVRDRVRGAALAVETHLGVQLWPHGDDAGEEMRDVHDEEGEVEASDNQQGSEGSDTDGEDEQEEDSVDDTGSTKEKEGDKSSVESSEAGEQDRLIDNKPEVKEEEEDKSKEKKEEEEQEKGKVEASGGTGLLIDLNQFSGSAIWSEEEGGEDRDGDVTAL</sequence>
<keyword evidence="4" id="KW-1185">Reference proteome</keyword>
<feature type="compositionally biased region" description="Basic and acidic residues" evidence="1">
    <location>
        <begin position="75"/>
        <end position="87"/>
    </location>
</feature>
<evidence type="ECO:0000256" key="2">
    <source>
        <dbReference type="SAM" id="Phobius"/>
    </source>
</evidence>
<feature type="compositionally biased region" description="Basic and acidic residues" evidence="1">
    <location>
        <begin position="141"/>
        <end position="174"/>
    </location>
</feature>
<proteinExistence type="predicted"/>
<comment type="caution">
    <text evidence="3">The sequence shown here is derived from an EMBL/GenBank/DDBJ whole genome shotgun (WGS) entry which is preliminary data.</text>
</comment>